<proteinExistence type="predicted"/>
<feature type="transmembrane region" description="Helical" evidence="1">
    <location>
        <begin position="6"/>
        <end position="28"/>
    </location>
</feature>
<reference evidence="2 3" key="1">
    <citation type="submission" date="2021-01" db="EMBL/GenBank/DDBJ databases">
        <title>Sequencing the genomes of 1000 actinobacteria strains.</title>
        <authorList>
            <person name="Klenk H.-P."/>
        </authorList>
    </citation>
    <scope>NUCLEOTIDE SEQUENCE [LARGE SCALE GENOMIC DNA]</scope>
    <source>
        <strain evidence="2 3">DSM 44581</strain>
    </source>
</reference>
<protein>
    <recommendedName>
        <fullName evidence="4">Secreted protein</fullName>
    </recommendedName>
</protein>
<sequence>MFSVVATWAGAVLGLVVLALMALAGVLVDSQR</sequence>
<keyword evidence="3" id="KW-1185">Reference proteome</keyword>
<dbReference type="Proteomes" id="UP001195724">
    <property type="component" value="Unassembled WGS sequence"/>
</dbReference>
<keyword evidence="1" id="KW-0812">Transmembrane</keyword>
<evidence type="ECO:0000313" key="2">
    <source>
        <dbReference type="EMBL" id="MBM7812265.1"/>
    </source>
</evidence>
<evidence type="ECO:0000256" key="1">
    <source>
        <dbReference type="SAM" id="Phobius"/>
    </source>
</evidence>
<accession>A0ABS2S8G7</accession>
<organism evidence="2 3">
    <name type="scientific">Saccharothrix algeriensis</name>
    <dbReference type="NCBI Taxonomy" id="173560"/>
    <lineage>
        <taxon>Bacteria</taxon>
        <taxon>Bacillati</taxon>
        <taxon>Actinomycetota</taxon>
        <taxon>Actinomycetes</taxon>
        <taxon>Pseudonocardiales</taxon>
        <taxon>Pseudonocardiaceae</taxon>
        <taxon>Saccharothrix</taxon>
    </lineage>
</organism>
<keyword evidence="1" id="KW-1133">Transmembrane helix</keyword>
<name>A0ABS2S8G7_9PSEU</name>
<keyword evidence="1" id="KW-0472">Membrane</keyword>
<evidence type="ECO:0000313" key="3">
    <source>
        <dbReference type="Proteomes" id="UP001195724"/>
    </source>
</evidence>
<evidence type="ECO:0008006" key="4">
    <source>
        <dbReference type="Google" id="ProtNLM"/>
    </source>
</evidence>
<dbReference type="EMBL" id="JAFBCL010000001">
    <property type="protein sequence ID" value="MBM7812265.1"/>
    <property type="molecule type" value="Genomic_DNA"/>
</dbReference>
<gene>
    <name evidence="2" type="ORF">JOE68_003130</name>
</gene>
<comment type="caution">
    <text evidence="2">The sequence shown here is derived from an EMBL/GenBank/DDBJ whole genome shotgun (WGS) entry which is preliminary data.</text>
</comment>